<evidence type="ECO:0000256" key="1">
    <source>
        <dbReference type="SAM" id="MobiDB-lite"/>
    </source>
</evidence>
<evidence type="ECO:0000313" key="4">
    <source>
        <dbReference type="Proteomes" id="UP000226437"/>
    </source>
</evidence>
<dbReference type="GO" id="GO:0008757">
    <property type="term" value="F:S-adenosylmethionine-dependent methyltransferase activity"/>
    <property type="evidence" value="ECO:0007669"/>
    <property type="project" value="InterPro"/>
</dbReference>
<dbReference type="AlphaFoldDB" id="A0A2G0CEG3"/>
<proteinExistence type="predicted"/>
<evidence type="ECO:0000259" key="2">
    <source>
        <dbReference type="Pfam" id="PF08241"/>
    </source>
</evidence>
<dbReference type="Gene3D" id="3.40.50.150">
    <property type="entry name" value="Vaccinia Virus protein VP39"/>
    <property type="match status" value="1"/>
</dbReference>
<evidence type="ECO:0000313" key="3">
    <source>
        <dbReference type="EMBL" id="PHK98371.1"/>
    </source>
</evidence>
<gene>
    <name evidence="3" type="ORF">CGL56_11785</name>
</gene>
<dbReference type="RefSeq" id="WP_099106757.1">
    <property type="nucleotide sequence ID" value="NZ_JAATJF010000004.1"/>
</dbReference>
<dbReference type="CDD" id="cd02440">
    <property type="entry name" value="AdoMet_MTases"/>
    <property type="match status" value="1"/>
</dbReference>
<organism evidence="3 4">
    <name type="scientific">Neolewinella marina</name>
    <dbReference type="NCBI Taxonomy" id="438751"/>
    <lineage>
        <taxon>Bacteria</taxon>
        <taxon>Pseudomonadati</taxon>
        <taxon>Bacteroidota</taxon>
        <taxon>Saprospiria</taxon>
        <taxon>Saprospirales</taxon>
        <taxon>Lewinellaceae</taxon>
        <taxon>Neolewinella</taxon>
    </lineage>
</organism>
<feature type="domain" description="Methyltransferase type 11" evidence="2">
    <location>
        <begin position="64"/>
        <end position="163"/>
    </location>
</feature>
<sequence length="216" mass="24031">MRLSLFLLLCLMVSCQETEGPTPPTEDVYAAPGAGEDDRERHVWQKPGVVIEVLGDIEEKVIADIGAGEGFFARRLAPLAVRVIAVEIDQRWIDYLDTVRMTELPANLQPRLEPRLALADDPLLADNEVDIVLFVNTLYLIENQEDYLRKLLPALRPGGRVVIVDWKQQDTALGPDPSDRIGLSTLAGMLESAGFQVISTDNTALDYQYIMVAEKK</sequence>
<dbReference type="PROSITE" id="PS51257">
    <property type="entry name" value="PROKAR_LIPOPROTEIN"/>
    <property type="match status" value="1"/>
</dbReference>
<dbReference type="SUPFAM" id="SSF53335">
    <property type="entry name" value="S-adenosyl-L-methionine-dependent methyltransferases"/>
    <property type="match status" value="1"/>
</dbReference>
<dbReference type="InterPro" id="IPR029063">
    <property type="entry name" value="SAM-dependent_MTases_sf"/>
</dbReference>
<feature type="region of interest" description="Disordered" evidence="1">
    <location>
        <begin position="18"/>
        <end position="39"/>
    </location>
</feature>
<keyword evidence="4" id="KW-1185">Reference proteome</keyword>
<dbReference type="Pfam" id="PF08241">
    <property type="entry name" value="Methyltransf_11"/>
    <property type="match status" value="1"/>
</dbReference>
<comment type="caution">
    <text evidence="3">The sequence shown here is derived from an EMBL/GenBank/DDBJ whole genome shotgun (WGS) entry which is preliminary data.</text>
</comment>
<dbReference type="EMBL" id="PDLO01000004">
    <property type="protein sequence ID" value="PHK98371.1"/>
    <property type="molecule type" value="Genomic_DNA"/>
</dbReference>
<accession>A0A2G0CEG3</accession>
<dbReference type="InterPro" id="IPR013216">
    <property type="entry name" value="Methyltransf_11"/>
</dbReference>
<dbReference type="OrthoDB" id="9784101at2"/>
<name>A0A2G0CEG3_9BACT</name>
<protein>
    <recommendedName>
        <fullName evidence="2">Methyltransferase type 11 domain-containing protein</fullName>
    </recommendedName>
</protein>
<dbReference type="Proteomes" id="UP000226437">
    <property type="component" value="Unassembled WGS sequence"/>
</dbReference>
<reference evidence="3 4" key="1">
    <citation type="submission" date="2017-10" db="EMBL/GenBank/DDBJ databases">
        <title>The draft genome sequence of Lewinella marina KCTC 32374.</title>
        <authorList>
            <person name="Wang K."/>
        </authorList>
    </citation>
    <scope>NUCLEOTIDE SEQUENCE [LARGE SCALE GENOMIC DNA]</scope>
    <source>
        <strain evidence="3 4">MKG-38</strain>
    </source>
</reference>